<reference evidence="2" key="1">
    <citation type="journal article" date="2023" name="G3 (Bethesda)">
        <title>A reference genome for the long-term kleptoplast-retaining sea slug Elysia crispata morphotype clarki.</title>
        <authorList>
            <person name="Eastman K.E."/>
            <person name="Pendleton A.L."/>
            <person name="Shaikh M.A."/>
            <person name="Suttiyut T."/>
            <person name="Ogas R."/>
            <person name="Tomko P."/>
            <person name="Gavelis G."/>
            <person name="Widhalm J.R."/>
            <person name="Wisecaver J.H."/>
        </authorList>
    </citation>
    <scope>NUCLEOTIDE SEQUENCE</scope>
    <source>
        <strain evidence="2">ECLA1</strain>
    </source>
</reference>
<feature type="compositionally biased region" description="Low complexity" evidence="1">
    <location>
        <begin position="16"/>
        <end position="27"/>
    </location>
</feature>
<evidence type="ECO:0000313" key="2">
    <source>
        <dbReference type="EMBL" id="KAK3747065.1"/>
    </source>
</evidence>
<dbReference type="EMBL" id="JAWDGP010006108">
    <property type="protein sequence ID" value="KAK3747065.1"/>
    <property type="molecule type" value="Genomic_DNA"/>
</dbReference>
<keyword evidence="3" id="KW-1185">Reference proteome</keyword>
<accession>A0AAE1CZ88</accession>
<gene>
    <name evidence="2" type="ORF">RRG08_046452</name>
</gene>
<sequence>MKKNKRSQTRNKKSKFPSSKESSPSSPCHRSCGFHSSSSQAGYLPTAGESEDFGLVGHLHRANFPNNHSTQVGVYCGVPGRFLHKSFSQVYQGDSCILVSLRSTREISA</sequence>
<dbReference type="AlphaFoldDB" id="A0AAE1CZ88"/>
<feature type="region of interest" description="Disordered" evidence="1">
    <location>
        <begin position="1"/>
        <end position="45"/>
    </location>
</feature>
<organism evidence="2 3">
    <name type="scientific">Elysia crispata</name>
    <name type="common">lettuce slug</name>
    <dbReference type="NCBI Taxonomy" id="231223"/>
    <lineage>
        <taxon>Eukaryota</taxon>
        <taxon>Metazoa</taxon>
        <taxon>Spiralia</taxon>
        <taxon>Lophotrochozoa</taxon>
        <taxon>Mollusca</taxon>
        <taxon>Gastropoda</taxon>
        <taxon>Heterobranchia</taxon>
        <taxon>Euthyneura</taxon>
        <taxon>Panpulmonata</taxon>
        <taxon>Sacoglossa</taxon>
        <taxon>Placobranchoidea</taxon>
        <taxon>Plakobranchidae</taxon>
        <taxon>Elysia</taxon>
    </lineage>
</organism>
<name>A0AAE1CZ88_9GAST</name>
<proteinExistence type="predicted"/>
<evidence type="ECO:0000256" key="1">
    <source>
        <dbReference type="SAM" id="MobiDB-lite"/>
    </source>
</evidence>
<dbReference type="Proteomes" id="UP001283361">
    <property type="component" value="Unassembled WGS sequence"/>
</dbReference>
<evidence type="ECO:0000313" key="3">
    <source>
        <dbReference type="Proteomes" id="UP001283361"/>
    </source>
</evidence>
<comment type="caution">
    <text evidence="2">The sequence shown here is derived from an EMBL/GenBank/DDBJ whole genome shotgun (WGS) entry which is preliminary data.</text>
</comment>
<protein>
    <submittedName>
        <fullName evidence="2">Uncharacterized protein</fullName>
    </submittedName>
</protein>
<feature type="compositionally biased region" description="Basic residues" evidence="1">
    <location>
        <begin position="1"/>
        <end position="15"/>
    </location>
</feature>